<comment type="caution">
    <text evidence="8">The sequence shown here is derived from an EMBL/GenBank/DDBJ whole genome shotgun (WGS) entry which is preliminary data.</text>
</comment>
<organism evidence="8 9">
    <name type="scientific">Euplotes crassus</name>
    <dbReference type="NCBI Taxonomy" id="5936"/>
    <lineage>
        <taxon>Eukaryota</taxon>
        <taxon>Sar</taxon>
        <taxon>Alveolata</taxon>
        <taxon>Ciliophora</taxon>
        <taxon>Intramacronucleata</taxon>
        <taxon>Spirotrichea</taxon>
        <taxon>Hypotrichia</taxon>
        <taxon>Euplotida</taxon>
        <taxon>Euplotidae</taxon>
        <taxon>Moneuplotes</taxon>
    </lineage>
</organism>
<feature type="region of interest" description="Disordered" evidence="6">
    <location>
        <begin position="175"/>
        <end position="196"/>
    </location>
</feature>
<evidence type="ECO:0000313" key="8">
    <source>
        <dbReference type="EMBL" id="CAI2366980.1"/>
    </source>
</evidence>
<keyword evidence="3 5" id="KW-0863">Zinc-finger</keyword>
<dbReference type="PANTHER" id="PTHR24379">
    <property type="entry name" value="KRAB AND ZINC FINGER DOMAIN-CONTAINING"/>
    <property type="match status" value="1"/>
</dbReference>
<dbReference type="Proteomes" id="UP001295684">
    <property type="component" value="Unassembled WGS sequence"/>
</dbReference>
<dbReference type="InterPro" id="IPR036236">
    <property type="entry name" value="Znf_C2H2_sf"/>
</dbReference>
<dbReference type="PANTHER" id="PTHR24379:SF121">
    <property type="entry name" value="C2H2-TYPE DOMAIN-CONTAINING PROTEIN"/>
    <property type="match status" value="1"/>
</dbReference>
<keyword evidence="4" id="KW-0862">Zinc</keyword>
<dbReference type="Pfam" id="PF00096">
    <property type="entry name" value="zf-C2H2"/>
    <property type="match status" value="3"/>
</dbReference>
<dbReference type="InterPro" id="IPR013087">
    <property type="entry name" value="Znf_C2H2_type"/>
</dbReference>
<keyword evidence="9" id="KW-1185">Reference proteome</keyword>
<dbReference type="AlphaFoldDB" id="A0AAD1UHK5"/>
<feature type="domain" description="C2H2-type" evidence="7">
    <location>
        <begin position="320"/>
        <end position="348"/>
    </location>
</feature>
<evidence type="ECO:0000256" key="2">
    <source>
        <dbReference type="ARBA" id="ARBA00022737"/>
    </source>
</evidence>
<proteinExistence type="predicted"/>
<keyword evidence="2" id="KW-0677">Repeat</keyword>
<protein>
    <recommendedName>
        <fullName evidence="7">C2H2-type domain-containing protein</fullName>
    </recommendedName>
</protein>
<evidence type="ECO:0000256" key="5">
    <source>
        <dbReference type="PROSITE-ProRule" id="PRU00042"/>
    </source>
</evidence>
<evidence type="ECO:0000256" key="3">
    <source>
        <dbReference type="ARBA" id="ARBA00022771"/>
    </source>
</evidence>
<accession>A0AAD1UHK5</accession>
<evidence type="ECO:0000256" key="4">
    <source>
        <dbReference type="ARBA" id="ARBA00022833"/>
    </source>
</evidence>
<feature type="domain" description="C2H2-type" evidence="7">
    <location>
        <begin position="3"/>
        <end position="30"/>
    </location>
</feature>
<dbReference type="GO" id="GO:0008270">
    <property type="term" value="F:zinc ion binding"/>
    <property type="evidence" value="ECO:0007669"/>
    <property type="project" value="UniProtKB-KW"/>
</dbReference>
<dbReference type="SUPFAM" id="SSF57667">
    <property type="entry name" value="beta-beta-alpha zinc fingers"/>
    <property type="match status" value="2"/>
</dbReference>
<gene>
    <name evidence="8" type="ORF">ECRASSUSDP1_LOCUS8256</name>
</gene>
<feature type="domain" description="C2H2-type" evidence="7">
    <location>
        <begin position="31"/>
        <end position="59"/>
    </location>
</feature>
<evidence type="ECO:0000256" key="6">
    <source>
        <dbReference type="SAM" id="MobiDB-lite"/>
    </source>
</evidence>
<dbReference type="EMBL" id="CAMPGE010008069">
    <property type="protein sequence ID" value="CAI2366980.1"/>
    <property type="molecule type" value="Genomic_DNA"/>
</dbReference>
<evidence type="ECO:0000313" key="9">
    <source>
        <dbReference type="Proteomes" id="UP001295684"/>
    </source>
</evidence>
<reference evidence="8" key="1">
    <citation type="submission" date="2023-07" db="EMBL/GenBank/DDBJ databases">
        <authorList>
            <consortium name="AG Swart"/>
            <person name="Singh M."/>
            <person name="Singh A."/>
            <person name="Seah K."/>
            <person name="Emmerich C."/>
        </authorList>
    </citation>
    <scope>NUCLEOTIDE SEQUENCE</scope>
    <source>
        <strain evidence="8">DP1</strain>
    </source>
</reference>
<sequence length="421" mass="49967">MAYRCEECDKEFTKKSHYDRHTVTHTQERKYKCPECDKLFKRRDHMTRHKNMVHSDEARKFKCSYPDCLSNGFIDNYHLRRHIKSCHEEKYVCKICEEETTMLPPGTEQIKFRFKKKKQLAKHMEQIHENSNKKECKYCNKLISKRQYQAHIKKHEHKIEKNMIILDITEKSSEVPLPKAEEHKQPEEKKETDFEDKQLQEKILSLQARKEDSVFMAQFRKRFKSSDSEHSYYKYDNINSRPSSMKLNSPNLQSKKSEPETLFNDSSVKDYFEKRVNEVKSSPKRIQKYLCQEPGCLKAFSSEYNLRVHIKTAHLKIREFKCKLCSNEYLHKKNLVEHIKRDHPGFFPPSDEESAQYRFPLYGLTSQKGSISSDHGNISPTYNPSFNALSQPKSVCSGSDREMFKETLKMDLSIKEIFSPK</sequence>
<evidence type="ECO:0000259" key="7">
    <source>
        <dbReference type="PROSITE" id="PS50157"/>
    </source>
</evidence>
<name>A0AAD1UHK5_EUPCR</name>
<evidence type="ECO:0000256" key="1">
    <source>
        <dbReference type="ARBA" id="ARBA00022723"/>
    </source>
</evidence>
<dbReference type="PROSITE" id="PS00028">
    <property type="entry name" value="ZINC_FINGER_C2H2_1"/>
    <property type="match status" value="4"/>
</dbReference>
<dbReference type="PROSITE" id="PS50157">
    <property type="entry name" value="ZINC_FINGER_C2H2_2"/>
    <property type="match status" value="4"/>
</dbReference>
<dbReference type="Gene3D" id="3.30.160.60">
    <property type="entry name" value="Classic Zinc Finger"/>
    <property type="match status" value="3"/>
</dbReference>
<feature type="region of interest" description="Disordered" evidence="6">
    <location>
        <begin position="234"/>
        <end position="260"/>
    </location>
</feature>
<dbReference type="SMART" id="SM00355">
    <property type="entry name" value="ZnF_C2H2"/>
    <property type="match status" value="7"/>
</dbReference>
<keyword evidence="1" id="KW-0479">Metal-binding</keyword>
<feature type="compositionally biased region" description="Polar residues" evidence="6">
    <location>
        <begin position="237"/>
        <end position="254"/>
    </location>
</feature>
<feature type="domain" description="C2H2-type" evidence="7">
    <location>
        <begin position="289"/>
        <end position="319"/>
    </location>
</feature>